<protein>
    <recommendedName>
        <fullName evidence="3">Gliding motility-associated lipoprotein GldB</fullName>
    </recommendedName>
</protein>
<evidence type="ECO:0008006" key="3">
    <source>
        <dbReference type="Google" id="ProtNLM"/>
    </source>
</evidence>
<sequence length="339" mass="38961">MGIKSKILGSALFIGLATSCTGDRLQVDVSDQQVDIHYLNIDQEVNGKSAQELTSLHHQLTKDLTDLYQYELSFNLRQIGQTLQPQDTAIGEKLHYFYAQEFIAKLEEEKNKAFDLPVLEQEINDGFKHVKYHFPNAPLPTEIIWMNNLFAKVHASDSAVSVGLEFYLGENHELIQNIPTNNLYAWQRRRMVKSYIARDVVQAWLQANVFKVPTGKLIENIIHAGKVIYAVEAAFPNASDEDIMRYSSAELKYAREHEGMFWKYLVDQKLLFDNTERDKANLLNEGPYTVGLPDDSPDRMGQFLGWQMVKSFMDKNEDVSLPQLLEIDYNKILQSYDTK</sequence>
<dbReference type="STRING" id="477690.SAMN05216474_3040"/>
<dbReference type="OrthoDB" id="976022at2"/>
<dbReference type="EMBL" id="FPAS01000006">
    <property type="protein sequence ID" value="SFT89966.1"/>
    <property type="molecule type" value="Genomic_DNA"/>
</dbReference>
<proteinExistence type="predicted"/>
<evidence type="ECO:0000313" key="1">
    <source>
        <dbReference type="EMBL" id="SFT89966.1"/>
    </source>
</evidence>
<organism evidence="1 2">
    <name type="scientific">Lishizhenia tianjinensis</name>
    <dbReference type="NCBI Taxonomy" id="477690"/>
    <lineage>
        <taxon>Bacteria</taxon>
        <taxon>Pseudomonadati</taxon>
        <taxon>Bacteroidota</taxon>
        <taxon>Flavobacteriia</taxon>
        <taxon>Flavobacteriales</taxon>
        <taxon>Crocinitomicaceae</taxon>
        <taxon>Lishizhenia</taxon>
    </lineage>
</organism>
<dbReference type="AlphaFoldDB" id="A0A1I7BS27"/>
<dbReference type="InterPro" id="IPR019853">
    <property type="entry name" value="GldB-like"/>
</dbReference>
<gene>
    <name evidence="1" type="ORF">SAMN05216474_3040</name>
</gene>
<name>A0A1I7BS27_9FLAO</name>
<keyword evidence="2" id="KW-1185">Reference proteome</keyword>
<accession>A0A1I7BS27</accession>
<evidence type="ECO:0000313" key="2">
    <source>
        <dbReference type="Proteomes" id="UP000236454"/>
    </source>
</evidence>
<reference evidence="1 2" key="1">
    <citation type="submission" date="2016-10" db="EMBL/GenBank/DDBJ databases">
        <authorList>
            <person name="de Groot N.N."/>
        </authorList>
    </citation>
    <scope>NUCLEOTIDE SEQUENCE [LARGE SCALE GENOMIC DNA]</scope>
    <source>
        <strain evidence="1 2">CGMCC 1.7005</strain>
    </source>
</reference>
<dbReference type="Pfam" id="PF25594">
    <property type="entry name" value="GldB_lipo"/>
    <property type="match status" value="1"/>
</dbReference>
<dbReference type="PROSITE" id="PS51257">
    <property type="entry name" value="PROKAR_LIPOPROTEIN"/>
    <property type="match status" value="1"/>
</dbReference>
<dbReference type="RefSeq" id="WP_090252917.1">
    <property type="nucleotide sequence ID" value="NZ_FPAS01000006.1"/>
</dbReference>
<dbReference type="Proteomes" id="UP000236454">
    <property type="component" value="Unassembled WGS sequence"/>
</dbReference>